<feature type="compositionally biased region" description="Polar residues" evidence="1">
    <location>
        <begin position="347"/>
        <end position="356"/>
    </location>
</feature>
<feature type="compositionally biased region" description="Pro residues" evidence="1">
    <location>
        <begin position="789"/>
        <end position="805"/>
    </location>
</feature>
<organism evidence="2 3">
    <name type="scientific">Leucosporidium creatinivorum</name>
    <dbReference type="NCBI Taxonomy" id="106004"/>
    <lineage>
        <taxon>Eukaryota</taxon>
        <taxon>Fungi</taxon>
        <taxon>Dikarya</taxon>
        <taxon>Basidiomycota</taxon>
        <taxon>Pucciniomycotina</taxon>
        <taxon>Microbotryomycetes</taxon>
        <taxon>Leucosporidiales</taxon>
        <taxon>Leucosporidium</taxon>
    </lineage>
</organism>
<feature type="compositionally biased region" description="Basic and acidic residues" evidence="1">
    <location>
        <begin position="767"/>
        <end position="777"/>
    </location>
</feature>
<feature type="region of interest" description="Disordered" evidence="1">
    <location>
        <begin position="115"/>
        <end position="823"/>
    </location>
</feature>
<evidence type="ECO:0000256" key="1">
    <source>
        <dbReference type="SAM" id="MobiDB-lite"/>
    </source>
</evidence>
<feature type="compositionally biased region" description="Polar residues" evidence="1">
    <location>
        <begin position="806"/>
        <end position="822"/>
    </location>
</feature>
<dbReference type="Proteomes" id="UP000193467">
    <property type="component" value="Unassembled WGS sequence"/>
</dbReference>
<feature type="compositionally biased region" description="Low complexity" evidence="1">
    <location>
        <begin position="442"/>
        <end position="456"/>
    </location>
</feature>
<feature type="compositionally biased region" description="Polar residues" evidence="1">
    <location>
        <begin position="1"/>
        <end position="16"/>
    </location>
</feature>
<dbReference type="AlphaFoldDB" id="A0A1Y2FVP7"/>
<keyword evidence="3" id="KW-1185">Reference proteome</keyword>
<feature type="compositionally biased region" description="Polar residues" evidence="1">
    <location>
        <begin position="128"/>
        <end position="146"/>
    </location>
</feature>
<sequence length="879" mass="92725">MAQPSTPAGRSGSSTLVGKLFNKLRTPNSASPLASSSSNNSTGRSSRSPSPSVSLRRSSSRSSFHCLGSGPSSSSLHSNASSGTLPLAAALNGMGAQQDDDSDLELPQFESDFLKNLQRSTGERINVGNASPYSSQLDAPTTQRPSLDQRRRSPPRSSLDTSAADVASSRKSSFLSRSATSSSAEGAAPKSSLGRTWAKGRDALTGASSRRAADAQSIKSNMESASEGEEEDRTVNAAVKSPPMLGASLPSSSTTSTARPRIPSSTATSAALSSQPASSPLETTTPGLPRQGLLGKSTGTWLERTARSGAAAAGEGRKVARRAQRAPPPPPASEVVSMSGSEVEDNAGSQSETSPDQPAPLPPSSSISNPRRPPTSPVMHGRSRSELTPSSPRMEGVPPQGGARESSTVTISSREYLRKHQLVDESGAAIGMGRPGSSLAGSYSRRPSESSETSPSAYELGASRPGSAMSGSLRSRNASNSQMQPQSSAALRQRMLYSSSSATTSATSSPDLLSSSQTPSPPLSSSSATSAGAQSTYRLPSSGSSSLSSSQDREQRRKEVMEETASRLAHAQDPSSTSASSSAREREERRTSPKMVPYAKRTSLAGNSSGELDFASSAIASSRAGGGSLSRSASGATLNGASRGEEATMQPQAIQRPGSSTAMYRDREEPQLARPRIGQSSSSFVAQQQQQRQEEEYHPPRSASAVSSYGDENDYRPQQHQQQQQQQQQQSAVPFPSSSARTPLAETYRANPAPPPPQHQQQSNGYPKERVAVDHHQQQQQQQQQQRQPSPPSLEPHYSMPPPPQGMSTATPSMTHQQQHYVGQQVAEQRGYHQQPYQGGQQTPMYAGAGGMGQQEYQVPIQKPVKKGPAVIVVSFLRW</sequence>
<feature type="compositionally biased region" description="Low complexity" evidence="1">
    <location>
        <begin position="167"/>
        <end position="188"/>
    </location>
</feature>
<name>A0A1Y2FVP7_9BASI</name>
<evidence type="ECO:0000313" key="3">
    <source>
        <dbReference type="Proteomes" id="UP000193467"/>
    </source>
</evidence>
<feature type="compositionally biased region" description="Basic and acidic residues" evidence="1">
    <location>
        <begin position="551"/>
        <end position="565"/>
    </location>
</feature>
<reference evidence="2 3" key="1">
    <citation type="submission" date="2016-07" db="EMBL/GenBank/DDBJ databases">
        <title>Pervasive Adenine N6-methylation of Active Genes in Fungi.</title>
        <authorList>
            <consortium name="DOE Joint Genome Institute"/>
            <person name="Mondo S.J."/>
            <person name="Dannebaum R.O."/>
            <person name="Kuo R.C."/>
            <person name="Labutti K."/>
            <person name="Haridas S."/>
            <person name="Kuo A."/>
            <person name="Salamov A."/>
            <person name="Ahrendt S.R."/>
            <person name="Lipzen A."/>
            <person name="Sullivan W."/>
            <person name="Andreopoulos W.B."/>
            <person name="Clum A."/>
            <person name="Lindquist E."/>
            <person name="Daum C."/>
            <person name="Ramamoorthy G.K."/>
            <person name="Gryganskyi A."/>
            <person name="Culley D."/>
            <person name="Magnuson J.K."/>
            <person name="James T.Y."/>
            <person name="O'Malley M.A."/>
            <person name="Stajich J.E."/>
            <person name="Spatafora J.W."/>
            <person name="Visel A."/>
            <person name="Grigoriev I.V."/>
        </authorList>
    </citation>
    <scope>NUCLEOTIDE SEQUENCE [LARGE SCALE GENOMIC DNA]</scope>
    <source>
        <strain evidence="2 3">62-1032</strain>
    </source>
</reference>
<accession>A0A1Y2FVP7</accession>
<feature type="compositionally biased region" description="Low complexity" evidence="1">
    <location>
        <begin position="718"/>
        <end position="730"/>
    </location>
</feature>
<feature type="compositionally biased region" description="Polar residues" evidence="1">
    <location>
        <begin position="649"/>
        <end position="662"/>
    </location>
</feature>
<evidence type="ECO:0000313" key="2">
    <source>
        <dbReference type="EMBL" id="ORY88068.1"/>
    </source>
</evidence>
<feature type="compositionally biased region" description="Low complexity" evidence="1">
    <location>
        <begin position="26"/>
        <end position="83"/>
    </location>
</feature>
<feature type="compositionally biased region" description="Low complexity" evidence="1">
    <location>
        <begin position="778"/>
        <end position="788"/>
    </location>
</feature>
<feature type="region of interest" description="Disordered" evidence="1">
    <location>
        <begin position="1"/>
        <end position="83"/>
    </location>
</feature>
<comment type="caution">
    <text evidence="2">The sequence shown here is derived from an EMBL/GenBank/DDBJ whole genome shotgun (WGS) entry which is preliminary data.</text>
</comment>
<feature type="compositionally biased region" description="Low complexity" evidence="1">
    <location>
        <begin position="498"/>
        <end position="550"/>
    </location>
</feature>
<feature type="compositionally biased region" description="Low complexity" evidence="1">
    <location>
        <begin position="247"/>
        <end position="281"/>
    </location>
</feature>
<proteinExistence type="predicted"/>
<dbReference type="EMBL" id="MCGR01000012">
    <property type="protein sequence ID" value="ORY88068.1"/>
    <property type="molecule type" value="Genomic_DNA"/>
</dbReference>
<dbReference type="STRING" id="106004.A0A1Y2FVP7"/>
<feature type="compositionally biased region" description="Low complexity" evidence="1">
    <location>
        <begin position="679"/>
        <end position="691"/>
    </location>
</feature>
<feature type="compositionally biased region" description="Low complexity" evidence="1">
    <location>
        <begin position="615"/>
        <end position="636"/>
    </location>
</feature>
<feature type="compositionally biased region" description="Polar residues" evidence="1">
    <location>
        <begin position="469"/>
        <end position="490"/>
    </location>
</feature>
<gene>
    <name evidence="2" type="ORF">BCR35DRAFT_31131</name>
</gene>
<protein>
    <submittedName>
        <fullName evidence="2">Uncharacterized protein</fullName>
    </submittedName>
</protein>
<dbReference type="InParanoid" id="A0A1Y2FVP7"/>